<evidence type="ECO:0000256" key="4">
    <source>
        <dbReference type="ARBA" id="ARBA00022692"/>
    </source>
</evidence>
<evidence type="ECO:0000256" key="3">
    <source>
        <dbReference type="ARBA" id="ARBA00022679"/>
    </source>
</evidence>
<dbReference type="GO" id="GO:0016760">
    <property type="term" value="F:cellulose synthase (UDP-forming) activity"/>
    <property type="evidence" value="ECO:0007669"/>
    <property type="project" value="InterPro"/>
</dbReference>
<feature type="binding site" evidence="10">
    <location>
        <position position="247"/>
    </location>
    <ligand>
        <name>Mn(2+)</name>
        <dbReference type="ChEBI" id="CHEBI:29035"/>
    </ligand>
</feature>
<evidence type="ECO:0000313" key="12">
    <source>
        <dbReference type="Proteomes" id="UP001279734"/>
    </source>
</evidence>
<dbReference type="Gene3D" id="3.90.550.10">
    <property type="entry name" value="Spore Coat Polysaccharide Biosynthesis Protein SpsA, Chain A"/>
    <property type="match status" value="1"/>
</dbReference>
<evidence type="ECO:0000256" key="10">
    <source>
        <dbReference type="PIRSR" id="PIRSR605150-3"/>
    </source>
</evidence>
<evidence type="ECO:0008006" key="13">
    <source>
        <dbReference type="Google" id="ProtNLM"/>
    </source>
</evidence>
<dbReference type="GO" id="GO:0030244">
    <property type="term" value="P:cellulose biosynthetic process"/>
    <property type="evidence" value="ECO:0007669"/>
    <property type="project" value="InterPro"/>
</dbReference>
<dbReference type="InterPro" id="IPR005150">
    <property type="entry name" value="Cellulose_synth"/>
</dbReference>
<evidence type="ECO:0000256" key="5">
    <source>
        <dbReference type="ARBA" id="ARBA00022989"/>
    </source>
</evidence>
<keyword evidence="12" id="KW-1185">Reference proteome</keyword>
<feature type="binding site" evidence="9">
    <location>
        <position position="79"/>
    </location>
    <ligand>
        <name>UDP-alpha-D-glucose</name>
        <dbReference type="ChEBI" id="CHEBI:58885"/>
    </ligand>
</feature>
<evidence type="ECO:0000256" key="6">
    <source>
        <dbReference type="ARBA" id="ARBA00023136"/>
    </source>
</evidence>
<gene>
    <name evidence="11" type="ORF">Nepgr_011163</name>
</gene>
<sequence length="528" mass="60207">MSNVLTNEWLMIKYTRGGVTNQRRKNFLDVDGEWASAQSFRFRPIRRREFPENLETVIRETDNDYPAVDIFICTADPYKEPPIGVVNTALSVMAYDYPAEKVSVYLSDDGGSELTLFSFMEAAKFAGHWLPFCRRNNIMQRSPEAYFRSNYISSPDSENIKILYENMKVMIEHVVEQGKVGEEYVESEEQRRALRKWATHTFTRQDHPTVIQVLLTNGKNKDITSCAMPNVIYFSREKSKTQHHNFKAGALNALVRVSAVMTNAPVILTLDLGYVQFPQIFCGLNKDDLYSSEYKRLFQINPLGFDGLQGPSYVGTGCFFKRRVLFGSPSCFIRPELLELSPDRIVQSSICSHDVSALAHKVAACDYEKRTLWGTKLGFRYGSLVEDYYTGYRLQCEGWRSIFCSPETPAYLGDSPLSLIDQLGQCKRWSIGLLDVLFSKYSTLTFGVQSMGLLMGLGYSHYACWPIFSIPLVIYAFVPQLSLLHGVFIFPKERPEWEVKERLVFLSVGQRVDVVQGDSIPATHRSDT</sequence>
<dbReference type="PANTHER" id="PTHR13301">
    <property type="entry name" value="X-BOX TRANSCRIPTION FACTOR-RELATED"/>
    <property type="match status" value="1"/>
</dbReference>
<keyword evidence="3" id="KW-0808">Transferase</keyword>
<dbReference type="AlphaFoldDB" id="A0AAD3SDV2"/>
<dbReference type="Pfam" id="PF03552">
    <property type="entry name" value="Cellulose_synt"/>
    <property type="match status" value="3"/>
</dbReference>
<comment type="caution">
    <text evidence="11">The sequence shown here is derived from an EMBL/GenBank/DDBJ whole genome shotgun (WGS) entry which is preliminary data.</text>
</comment>
<feature type="binding site" evidence="10">
    <location>
        <position position="271"/>
    </location>
    <ligand>
        <name>Mn(2+)</name>
        <dbReference type="ChEBI" id="CHEBI:29035"/>
    </ligand>
</feature>
<feature type="binding site" evidence="9">
    <location>
        <position position="109"/>
    </location>
    <ligand>
        <name>UDP-alpha-D-glucose</name>
        <dbReference type="ChEBI" id="CHEBI:58885"/>
    </ligand>
</feature>
<dbReference type="InterPro" id="IPR029044">
    <property type="entry name" value="Nucleotide-diphossugar_trans"/>
</dbReference>
<protein>
    <recommendedName>
        <fullName evidence="13">Cellulose synthase-like protein G3</fullName>
    </recommendedName>
</protein>
<dbReference type="EMBL" id="BSYO01000009">
    <property type="protein sequence ID" value="GMH09322.1"/>
    <property type="molecule type" value="Genomic_DNA"/>
</dbReference>
<evidence type="ECO:0000256" key="8">
    <source>
        <dbReference type="PIRSR" id="PIRSR605150-1"/>
    </source>
</evidence>
<keyword evidence="2" id="KW-0328">Glycosyltransferase</keyword>
<comment type="subcellular location">
    <subcellularLocation>
        <location evidence="1">Endomembrane system</location>
        <topology evidence="1">Multi-pass membrane protein</topology>
    </subcellularLocation>
</comment>
<evidence type="ECO:0000256" key="9">
    <source>
        <dbReference type="PIRSR" id="PIRSR605150-2"/>
    </source>
</evidence>
<evidence type="ECO:0000256" key="2">
    <source>
        <dbReference type="ARBA" id="ARBA00022676"/>
    </source>
</evidence>
<feature type="binding site" evidence="9">
    <location>
        <position position="80"/>
    </location>
    <ligand>
        <name>UDP-alpha-D-glucose</name>
        <dbReference type="ChEBI" id="CHEBI:58885"/>
    </ligand>
</feature>
<dbReference type="GO" id="GO:0071555">
    <property type="term" value="P:cell wall organization"/>
    <property type="evidence" value="ECO:0007669"/>
    <property type="project" value="UniProtKB-KW"/>
</dbReference>
<dbReference type="GO" id="GO:0016020">
    <property type="term" value="C:membrane"/>
    <property type="evidence" value="ECO:0007669"/>
    <property type="project" value="InterPro"/>
</dbReference>
<proteinExistence type="predicted"/>
<name>A0AAD3SDV2_NEPGR</name>
<keyword evidence="5" id="KW-1133">Transmembrane helix</keyword>
<evidence type="ECO:0000256" key="1">
    <source>
        <dbReference type="ARBA" id="ARBA00004127"/>
    </source>
</evidence>
<evidence type="ECO:0000313" key="11">
    <source>
        <dbReference type="EMBL" id="GMH09322.1"/>
    </source>
</evidence>
<keyword evidence="7" id="KW-0961">Cell wall biogenesis/degradation</keyword>
<dbReference type="GO" id="GO:0012505">
    <property type="term" value="C:endomembrane system"/>
    <property type="evidence" value="ECO:0007669"/>
    <property type="project" value="UniProtKB-SubCell"/>
</dbReference>
<keyword evidence="6" id="KW-0472">Membrane</keyword>
<keyword evidence="4" id="KW-0812">Transmembrane</keyword>
<dbReference type="Proteomes" id="UP001279734">
    <property type="component" value="Unassembled WGS sequence"/>
</dbReference>
<feature type="active site" evidence="8">
    <location>
        <position position="109"/>
    </location>
</feature>
<accession>A0AAD3SDV2</accession>
<organism evidence="11 12">
    <name type="scientific">Nepenthes gracilis</name>
    <name type="common">Slender pitcher plant</name>
    <dbReference type="NCBI Taxonomy" id="150966"/>
    <lineage>
        <taxon>Eukaryota</taxon>
        <taxon>Viridiplantae</taxon>
        <taxon>Streptophyta</taxon>
        <taxon>Embryophyta</taxon>
        <taxon>Tracheophyta</taxon>
        <taxon>Spermatophyta</taxon>
        <taxon>Magnoliopsida</taxon>
        <taxon>eudicotyledons</taxon>
        <taxon>Gunneridae</taxon>
        <taxon>Pentapetalae</taxon>
        <taxon>Caryophyllales</taxon>
        <taxon>Nepenthaceae</taxon>
        <taxon>Nepenthes</taxon>
    </lineage>
</organism>
<feature type="active site" evidence="8">
    <location>
        <position position="387"/>
    </location>
</feature>
<evidence type="ECO:0000256" key="7">
    <source>
        <dbReference type="ARBA" id="ARBA00023316"/>
    </source>
</evidence>
<reference evidence="11" key="1">
    <citation type="submission" date="2023-05" db="EMBL/GenBank/DDBJ databases">
        <title>Nepenthes gracilis genome sequencing.</title>
        <authorList>
            <person name="Fukushima K."/>
        </authorList>
    </citation>
    <scope>NUCLEOTIDE SEQUENCE</scope>
    <source>
        <strain evidence="11">SING2019-196</strain>
    </source>
</reference>